<comment type="pathway">
    <text evidence="8 9">Carbohydrate degradation; glycolysis; D-glyceraldehyde 3-phosphate from glycerone phosphate: step 1/1.</text>
</comment>
<dbReference type="InterPro" id="IPR000652">
    <property type="entry name" value="Triosephosphate_isomerase"/>
</dbReference>
<sequence>MRQMVVGNWKMHGLSAASRDLVGAIADGLGAIPSPPQVVVCPPFTQLALLAPILKGSGIALGAQDCHQAPMGAHTGDVSAPMLAELGVEYVILGHSERRRDHGELDETVREKAQAAMAAGLTPIVCVGENGDQKAAGEDRDAIGWQIKGSLPDGFSGIVAYEPVWAIGSGVPASRQDIADMMGFIRAELVRQFGAAGKTMRILYGGSVNARDAASILPIAEVGGALVGTASLQAETFLPIVRAAVDL</sequence>
<dbReference type="HAMAP" id="MF_00147_B">
    <property type="entry name" value="TIM_B"/>
    <property type="match status" value="1"/>
</dbReference>
<dbReference type="Gene3D" id="3.20.20.70">
    <property type="entry name" value="Aldolase class I"/>
    <property type="match status" value="1"/>
</dbReference>
<comment type="subcellular location">
    <subcellularLocation>
        <location evidence="8 9">Cytoplasm</location>
    </subcellularLocation>
</comment>
<dbReference type="InterPro" id="IPR022896">
    <property type="entry name" value="TrioseP_Isoase_bac/euk"/>
</dbReference>
<keyword evidence="4 8" id="KW-0312">Gluconeogenesis</keyword>
<organism evidence="10 12">
    <name type="scientific">Nguyenibacter vanlangensis</name>
    <dbReference type="NCBI Taxonomy" id="1216886"/>
    <lineage>
        <taxon>Bacteria</taxon>
        <taxon>Pseudomonadati</taxon>
        <taxon>Pseudomonadota</taxon>
        <taxon>Alphaproteobacteria</taxon>
        <taxon>Acetobacterales</taxon>
        <taxon>Acetobacteraceae</taxon>
        <taxon>Nguyenibacter</taxon>
    </lineage>
</organism>
<evidence type="ECO:0000256" key="3">
    <source>
        <dbReference type="ARBA" id="ARBA00007422"/>
    </source>
</evidence>
<evidence type="ECO:0000313" key="10">
    <source>
        <dbReference type="EMBL" id="NVN11579.1"/>
    </source>
</evidence>
<comment type="caution">
    <text evidence="8">Lacks conserved residue(s) required for the propagation of feature annotation.</text>
</comment>
<proteinExistence type="inferred from homology"/>
<dbReference type="Proteomes" id="UP000534870">
    <property type="component" value="Unassembled WGS sequence"/>
</dbReference>
<accession>A0A7Y7IWG5</accession>
<dbReference type="UniPathway" id="UPA00138"/>
<dbReference type="PROSITE" id="PS51440">
    <property type="entry name" value="TIM_2"/>
    <property type="match status" value="1"/>
</dbReference>
<dbReference type="Proteomes" id="UP001449795">
    <property type="component" value="Chromosome"/>
</dbReference>
<dbReference type="CDD" id="cd00311">
    <property type="entry name" value="TIM"/>
    <property type="match status" value="1"/>
</dbReference>
<evidence type="ECO:0000256" key="6">
    <source>
        <dbReference type="ARBA" id="ARBA00023152"/>
    </source>
</evidence>
<keyword evidence="6 8" id="KW-0324">Glycolysis</keyword>
<dbReference type="EMBL" id="JABXXP010000204">
    <property type="protein sequence ID" value="NVN11579.1"/>
    <property type="molecule type" value="Genomic_DNA"/>
</dbReference>
<dbReference type="Pfam" id="PF00121">
    <property type="entry name" value="TIM"/>
    <property type="match status" value="1"/>
</dbReference>
<dbReference type="EC" id="5.3.1.1" evidence="8 9"/>
<evidence type="ECO:0000256" key="8">
    <source>
        <dbReference type="HAMAP-Rule" id="MF_00147"/>
    </source>
</evidence>
<dbReference type="UniPathway" id="UPA01066"/>
<dbReference type="GO" id="GO:0006096">
    <property type="term" value="P:glycolytic process"/>
    <property type="evidence" value="ECO:0007669"/>
    <property type="project" value="UniProtKB-UniRule"/>
</dbReference>
<feature type="binding site" evidence="8">
    <location>
        <position position="168"/>
    </location>
    <ligand>
        <name>substrate</name>
    </ligand>
</feature>
<feature type="active site" description="Proton acceptor" evidence="8">
    <location>
        <position position="162"/>
    </location>
</feature>
<name>A0A7Y7IWG5_9PROT</name>
<feature type="active site" description="Electrophile" evidence="8">
    <location>
        <position position="95"/>
    </location>
</feature>
<keyword evidence="13" id="KW-1185">Reference proteome</keyword>
<comment type="catalytic activity">
    <reaction evidence="1">
        <text>L-erythrulose 1-phosphate = D-erythrulose 4-phosphate</text>
        <dbReference type="Rhea" id="RHEA:49588"/>
        <dbReference type="ChEBI" id="CHEBI:58002"/>
        <dbReference type="ChEBI" id="CHEBI:90796"/>
        <dbReference type="EC" id="5.3.1.33"/>
    </reaction>
</comment>
<comment type="pathway">
    <text evidence="8 9">Carbohydrate biosynthesis; gluconeogenesis.</text>
</comment>
<dbReference type="InterPro" id="IPR013785">
    <property type="entry name" value="Aldolase_TIM"/>
</dbReference>
<evidence type="ECO:0000256" key="2">
    <source>
        <dbReference type="ARBA" id="ARBA00004939"/>
    </source>
</evidence>
<keyword evidence="5 8" id="KW-0963">Cytoplasm</keyword>
<dbReference type="GO" id="GO:0005829">
    <property type="term" value="C:cytosol"/>
    <property type="evidence" value="ECO:0007669"/>
    <property type="project" value="TreeGrafter"/>
</dbReference>
<evidence type="ECO:0000313" key="12">
    <source>
        <dbReference type="Proteomes" id="UP000534870"/>
    </source>
</evidence>
<comment type="pathway">
    <text evidence="2">Carbohydrate metabolism; erythritol degradation.</text>
</comment>
<dbReference type="EMBL" id="CP152276">
    <property type="protein sequence ID" value="XAE43388.1"/>
    <property type="molecule type" value="Genomic_DNA"/>
</dbReference>
<reference evidence="10 12" key="1">
    <citation type="submission" date="2020-06" db="EMBL/GenBank/DDBJ databases">
        <title>Description of novel acetic acid bacteria.</title>
        <authorList>
            <person name="Sombolestani A."/>
        </authorList>
    </citation>
    <scope>NUCLEOTIDE SEQUENCE [LARGE SCALE GENOMIC DNA]</scope>
    <source>
        <strain evidence="10 12">LMG 31431</strain>
    </source>
</reference>
<evidence type="ECO:0000313" key="11">
    <source>
        <dbReference type="EMBL" id="XAE43388.1"/>
    </source>
</evidence>
<dbReference type="GO" id="GO:0006094">
    <property type="term" value="P:gluconeogenesis"/>
    <property type="evidence" value="ECO:0007669"/>
    <property type="project" value="UniProtKB-UniRule"/>
</dbReference>
<dbReference type="InterPro" id="IPR035990">
    <property type="entry name" value="TIM_sf"/>
</dbReference>
<dbReference type="GO" id="GO:0019563">
    <property type="term" value="P:glycerol catabolic process"/>
    <property type="evidence" value="ECO:0007669"/>
    <property type="project" value="TreeGrafter"/>
</dbReference>
<comment type="similarity">
    <text evidence="3 8 9">Belongs to the triosephosphate isomerase family.</text>
</comment>
<evidence type="ECO:0000256" key="4">
    <source>
        <dbReference type="ARBA" id="ARBA00022432"/>
    </source>
</evidence>
<feature type="binding site" evidence="8">
    <location>
        <begin position="8"/>
        <end position="10"/>
    </location>
    <ligand>
        <name>substrate</name>
    </ligand>
</feature>
<evidence type="ECO:0000313" key="13">
    <source>
        <dbReference type="Proteomes" id="UP001449795"/>
    </source>
</evidence>
<dbReference type="PANTHER" id="PTHR21139">
    <property type="entry name" value="TRIOSEPHOSPHATE ISOMERASE"/>
    <property type="match status" value="1"/>
</dbReference>
<evidence type="ECO:0000256" key="7">
    <source>
        <dbReference type="ARBA" id="ARBA00023235"/>
    </source>
</evidence>
<comment type="subunit">
    <text evidence="8 9">Homodimer.</text>
</comment>
<feature type="binding site" evidence="8">
    <location>
        <position position="207"/>
    </location>
    <ligand>
        <name>substrate</name>
    </ligand>
</feature>
<dbReference type="PROSITE" id="PS00171">
    <property type="entry name" value="TIM_1"/>
    <property type="match status" value="1"/>
</dbReference>
<dbReference type="SUPFAM" id="SSF51351">
    <property type="entry name" value="Triosephosphate isomerase (TIM)"/>
    <property type="match status" value="1"/>
</dbReference>
<evidence type="ECO:0000256" key="9">
    <source>
        <dbReference type="RuleBase" id="RU363013"/>
    </source>
</evidence>
<comment type="function">
    <text evidence="8">Involved in the gluconeogenesis. Catalyzes stereospecifically the conversion of dihydroxyacetone phosphate (DHAP) to D-glyceraldehyde-3-phosphate (G3P).</text>
</comment>
<evidence type="ECO:0000256" key="1">
    <source>
        <dbReference type="ARBA" id="ARBA00000148"/>
    </source>
</evidence>
<comment type="catalytic activity">
    <reaction evidence="8 9">
        <text>D-glyceraldehyde 3-phosphate = dihydroxyacetone phosphate</text>
        <dbReference type="Rhea" id="RHEA:18585"/>
        <dbReference type="ChEBI" id="CHEBI:57642"/>
        <dbReference type="ChEBI" id="CHEBI:59776"/>
        <dbReference type="EC" id="5.3.1.1"/>
    </reaction>
</comment>
<dbReference type="PANTHER" id="PTHR21139:SF42">
    <property type="entry name" value="TRIOSEPHOSPHATE ISOMERASE"/>
    <property type="match status" value="1"/>
</dbReference>
<dbReference type="RefSeq" id="WP_176640278.1">
    <property type="nucleotide sequence ID" value="NZ_CP152276.1"/>
</dbReference>
<dbReference type="GO" id="GO:0046166">
    <property type="term" value="P:glyceraldehyde-3-phosphate biosynthetic process"/>
    <property type="evidence" value="ECO:0007669"/>
    <property type="project" value="TreeGrafter"/>
</dbReference>
<dbReference type="AlphaFoldDB" id="A0A7Y7IWG5"/>
<gene>
    <name evidence="8 11" type="primary">tpiA</name>
    <name evidence="11" type="ORF">AAC691_02700</name>
    <name evidence="10" type="ORF">HUK84_10675</name>
</gene>
<reference evidence="11 13" key="2">
    <citation type="submission" date="2024-04" db="EMBL/GenBank/DDBJ databases">
        <title>Complete genome sequence of Nguyenibacter vanlangesis HBCM-1154, a strain capable of nitrogen fixation, IAA production, and phosphorus solubilization isolated from sugarcane soil.</title>
        <authorList>
            <person name="MY HANH P."/>
        </authorList>
    </citation>
    <scope>NUCLEOTIDE SEQUENCE [LARGE SCALE GENOMIC DNA]</scope>
    <source>
        <strain evidence="11 13">HBCM 1154</strain>
    </source>
</reference>
<evidence type="ECO:0000256" key="5">
    <source>
        <dbReference type="ARBA" id="ARBA00022490"/>
    </source>
</evidence>
<dbReference type="UniPathway" id="UPA00109">
    <property type="reaction ID" value="UER00189"/>
</dbReference>
<dbReference type="NCBIfam" id="TIGR00419">
    <property type="entry name" value="tim"/>
    <property type="match status" value="1"/>
</dbReference>
<dbReference type="GO" id="GO:0004807">
    <property type="term" value="F:triose-phosphate isomerase activity"/>
    <property type="evidence" value="ECO:0007669"/>
    <property type="project" value="UniProtKB-UniRule"/>
</dbReference>
<keyword evidence="7 8" id="KW-0413">Isomerase</keyword>
<dbReference type="InterPro" id="IPR020861">
    <property type="entry name" value="Triosephosphate_isomerase_AS"/>
</dbReference>
<protein>
    <recommendedName>
        <fullName evidence="8 9">Triosephosphate isomerase</fullName>
        <shortName evidence="8">TIM</shortName>
        <shortName evidence="8">TPI</shortName>
        <ecNumber evidence="8 9">5.3.1.1</ecNumber>
    </recommendedName>
    <alternativeName>
        <fullName evidence="8">Triose-phosphate isomerase</fullName>
    </alternativeName>
</protein>